<feature type="compositionally biased region" description="Basic residues" evidence="1">
    <location>
        <begin position="612"/>
        <end position="621"/>
    </location>
</feature>
<feature type="region of interest" description="Disordered" evidence="1">
    <location>
        <begin position="610"/>
        <end position="653"/>
    </location>
</feature>
<feature type="compositionally biased region" description="Polar residues" evidence="1">
    <location>
        <begin position="227"/>
        <end position="239"/>
    </location>
</feature>
<keyword evidence="2" id="KW-0732">Signal</keyword>
<gene>
    <name evidence="3" type="ORF">CTEN210_14132</name>
</gene>
<dbReference type="Proteomes" id="UP001054902">
    <property type="component" value="Unassembled WGS sequence"/>
</dbReference>
<feature type="compositionally biased region" description="Basic and acidic residues" evidence="1">
    <location>
        <begin position="622"/>
        <end position="650"/>
    </location>
</feature>
<feature type="region of interest" description="Disordered" evidence="1">
    <location>
        <begin position="227"/>
        <end position="247"/>
    </location>
</feature>
<evidence type="ECO:0000256" key="1">
    <source>
        <dbReference type="SAM" id="MobiDB-lite"/>
    </source>
</evidence>
<feature type="chain" id="PRO_5042154491" evidence="2">
    <location>
        <begin position="24"/>
        <end position="731"/>
    </location>
</feature>
<comment type="caution">
    <text evidence="3">The sequence shown here is derived from an EMBL/GenBank/DDBJ whole genome shotgun (WGS) entry which is preliminary data.</text>
</comment>
<feature type="signal peptide" evidence="2">
    <location>
        <begin position="1"/>
        <end position="23"/>
    </location>
</feature>
<proteinExistence type="predicted"/>
<sequence length="731" mass="80004">MKLKQFAVLLPILHLCTLSTATAVDDTSEQESRSVAHFIRAPSIHESSIRNLVQRKTSNEMCLARAEVDCIILETKEPCTNVIVDYGSCGLMDSVFTYKYCNEMDTYSINIKAGATEAKLNLSYKSEIGELDVTNLPPNTCRVFEKTHKLDTCKKFFAASLKFEGWVKDHELENGFYCYAWAFIKHKFLHFSASPSLRPSTGQSNAPTMSSYPSLFGSSVPSLSNAPSVQVTKDSSSPPSIAPTKIVSTSPSAVKSVSPTMKLPTGSPSILPTETPTHNPSAQTLQPSLVESAVPATFVPTLDPSQDNDVLVTMNIQCFGEPQGFPGMFVLPCEFLTSLEDESGCNRELKYIVALTNESREAVIVERILFAAKGMMQETVASSIDIAPMITRKVEVIVNVDLCVDGVLVSSIAVGVGKESNTPFFSEYNIQTPSIEFPPNLELLTPVPCFVRGVPCKNFKADIDDCEVPVQFEYHLSNTGTSCVTISCVTSTFDERIQNVSLEGIDKTFCSGEVLVLQDFRSINICQYGGKHGPVDVIFNTHFKLEGTVHFPLSFRTAAPTTTVGPSSSSPTPTTVKPTALLCTIRPRFVSLVFIPQRCVQKESSAITRKMTVMKKKRSEKRKTSEKKGAKVSHKDESPKEESSCHDHSPAKPNKVSRVVVATIPGGDVLFDDLIHAGQTLPLLSPNYTGFRGLSLHIHDVHGELYQAVKIFFITEVCVGHSFGSILVESF</sequence>
<accession>A0AAD3D4D6</accession>
<evidence type="ECO:0000256" key="2">
    <source>
        <dbReference type="SAM" id="SignalP"/>
    </source>
</evidence>
<evidence type="ECO:0000313" key="3">
    <source>
        <dbReference type="EMBL" id="GFH57656.1"/>
    </source>
</evidence>
<dbReference type="EMBL" id="BLLK01000058">
    <property type="protein sequence ID" value="GFH57656.1"/>
    <property type="molecule type" value="Genomic_DNA"/>
</dbReference>
<protein>
    <submittedName>
        <fullName evidence="3">Uncharacterized protein</fullName>
    </submittedName>
</protein>
<organism evidence="3 4">
    <name type="scientific">Chaetoceros tenuissimus</name>
    <dbReference type="NCBI Taxonomy" id="426638"/>
    <lineage>
        <taxon>Eukaryota</taxon>
        <taxon>Sar</taxon>
        <taxon>Stramenopiles</taxon>
        <taxon>Ochrophyta</taxon>
        <taxon>Bacillariophyta</taxon>
        <taxon>Coscinodiscophyceae</taxon>
        <taxon>Chaetocerotophycidae</taxon>
        <taxon>Chaetocerotales</taxon>
        <taxon>Chaetocerotaceae</taxon>
        <taxon>Chaetoceros</taxon>
    </lineage>
</organism>
<reference evidence="3 4" key="1">
    <citation type="journal article" date="2021" name="Sci. Rep.">
        <title>The genome of the diatom Chaetoceros tenuissimus carries an ancient integrated fragment of an extant virus.</title>
        <authorList>
            <person name="Hongo Y."/>
            <person name="Kimura K."/>
            <person name="Takaki Y."/>
            <person name="Yoshida Y."/>
            <person name="Baba S."/>
            <person name="Kobayashi G."/>
            <person name="Nagasaki K."/>
            <person name="Hano T."/>
            <person name="Tomaru Y."/>
        </authorList>
    </citation>
    <scope>NUCLEOTIDE SEQUENCE [LARGE SCALE GENOMIC DNA]</scope>
    <source>
        <strain evidence="3 4">NIES-3715</strain>
    </source>
</reference>
<evidence type="ECO:0000313" key="4">
    <source>
        <dbReference type="Proteomes" id="UP001054902"/>
    </source>
</evidence>
<keyword evidence="4" id="KW-1185">Reference proteome</keyword>
<dbReference type="AlphaFoldDB" id="A0AAD3D4D6"/>
<name>A0AAD3D4D6_9STRA</name>